<feature type="region of interest" description="Disordered" evidence="2">
    <location>
        <begin position="291"/>
        <end position="313"/>
    </location>
</feature>
<evidence type="ECO:0000313" key="4">
    <source>
        <dbReference type="Proteomes" id="UP001054945"/>
    </source>
</evidence>
<comment type="caution">
    <text evidence="3">The sequence shown here is derived from an EMBL/GenBank/DDBJ whole genome shotgun (WGS) entry which is preliminary data.</text>
</comment>
<comment type="similarity">
    <text evidence="1">Belongs to the FAM154 family.</text>
</comment>
<dbReference type="GO" id="GO:0036064">
    <property type="term" value="C:ciliary basal body"/>
    <property type="evidence" value="ECO:0007669"/>
    <property type="project" value="TreeGrafter"/>
</dbReference>
<dbReference type="GO" id="GO:0008017">
    <property type="term" value="F:microtubule binding"/>
    <property type="evidence" value="ECO:0007669"/>
    <property type="project" value="InterPro"/>
</dbReference>
<dbReference type="InterPro" id="IPR033336">
    <property type="entry name" value="SAXO1/2"/>
</dbReference>
<evidence type="ECO:0000256" key="1">
    <source>
        <dbReference type="ARBA" id="ARBA00008738"/>
    </source>
</evidence>
<accession>A0AAV4XIW7</accession>
<dbReference type="Proteomes" id="UP001054945">
    <property type="component" value="Unassembled WGS sequence"/>
</dbReference>
<dbReference type="EMBL" id="BPLR01000295">
    <property type="protein sequence ID" value="GIY93708.1"/>
    <property type="molecule type" value="Genomic_DNA"/>
</dbReference>
<reference evidence="3 4" key="1">
    <citation type="submission" date="2021-06" db="EMBL/GenBank/DDBJ databases">
        <title>Caerostris extrusa draft genome.</title>
        <authorList>
            <person name="Kono N."/>
            <person name="Arakawa K."/>
        </authorList>
    </citation>
    <scope>NUCLEOTIDE SEQUENCE [LARGE SCALE GENOMIC DNA]</scope>
</reference>
<dbReference type="GO" id="GO:0036126">
    <property type="term" value="C:sperm flagellum"/>
    <property type="evidence" value="ECO:0007669"/>
    <property type="project" value="TreeGrafter"/>
</dbReference>
<evidence type="ECO:0000256" key="2">
    <source>
        <dbReference type="SAM" id="MobiDB-lite"/>
    </source>
</evidence>
<organism evidence="3 4">
    <name type="scientific">Caerostris extrusa</name>
    <name type="common">Bark spider</name>
    <name type="synonym">Caerostris bankana</name>
    <dbReference type="NCBI Taxonomy" id="172846"/>
    <lineage>
        <taxon>Eukaryota</taxon>
        <taxon>Metazoa</taxon>
        <taxon>Ecdysozoa</taxon>
        <taxon>Arthropoda</taxon>
        <taxon>Chelicerata</taxon>
        <taxon>Arachnida</taxon>
        <taxon>Araneae</taxon>
        <taxon>Araneomorphae</taxon>
        <taxon>Entelegynae</taxon>
        <taxon>Araneoidea</taxon>
        <taxon>Araneidae</taxon>
        <taxon>Caerostris</taxon>
    </lineage>
</organism>
<dbReference type="GO" id="GO:0005879">
    <property type="term" value="C:axonemal microtubule"/>
    <property type="evidence" value="ECO:0007669"/>
    <property type="project" value="TreeGrafter"/>
</dbReference>
<evidence type="ECO:0000313" key="3">
    <source>
        <dbReference type="EMBL" id="GIY93708.1"/>
    </source>
</evidence>
<dbReference type="GO" id="GO:0005814">
    <property type="term" value="C:centriole"/>
    <property type="evidence" value="ECO:0007669"/>
    <property type="project" value="TreeGrafter"/>
</dbReference>
<dbReference type="AlphaFoldDB" id="A0AAV4XIW7"/>
<dbReference type="PANTHER" id="PTHR31516:SF17">
    <property type="entry name" value="STABILIZER OF AXONEMAL MICROTUBULES 2"/>
    <property type="match status" value="1"/>
</dbReference>
<proteinExistence type="inferred from homology"/>
<dbReference type="PANTHER" id="PTHR31516">
    <property type="entry name" value="STABILIZER OF AXONEMAL MICROTUBULES 2"/>
    <property type="match status" value="1"/>
</dbReference>
<protein>
    <submittedName>
        <fullName evidence="3">Uncharacterized protein</fullName>
    </submittedName>
</protein>
<keyword evidence="4" id="KW-1185">Reference proteome</keyword>
<sequence>MHAEFPIERVKQIVPQSTLRMNSGVFESETTNKSQFQEWGIERPKPVRPVPNLTQEGSMDFTTMNKLQFEEKPIQKVQQFRPKTQSKIEGEFDGTTTNQVMFTAQTQIRPNVIKPKGNLELEKGKFASETTNNSEFQPWKNNNLNMKYASKGEFASQTTNLSEFQQWQQQSKPEIVIRRDNLHQEGSVDFTTTNQTQFGQNVDSVERYQVIKPKDNLVLQKTTNLSEFQQYQQQSKPEIVIRRDNLHQEGSVDYNTTHKTEFGKTTSVERPHVVKPKGNLELEKGKFASESTTHYEFQQKQQQPKQKIVTRKG</sequence>
<gene>
    <name evidence="3" type="ORF">CEXT_339791</name>
</gene>
<name>A0AAV4XIW7_CAEEX</name>
<feature type="compositionally biased region" description="Low complexity" evidence="2">
    <location>
        <begin position="298"/>
        <end position="307"/>
    </location>
</feature>